<keyword evidence="2" id="KW-0645">Protease</keyword>
<keyword evidence="4" id="KW-0378">Hydrolase</keyword>
<dbReference type="GO" id="GO:0004185">
    <property type="term" value="F:serine-type carboxypeptidase activity"/>
    <property type="evidence" value="ECO:0007669"/>
    <property type="project" value="InterPro"/>
</dbReference>
<keyword evidence="8" id="KW-1185">Reference proteome</keyword>
<dbReference type="KEGG" id="buo:BRPE64_BCDS03220"/>
<dbReference type="Gene3D" id="3.40.50.1820">
    <property type="entry name" value="alpha/beta hydrolase"/>
    <property type="match status" value="1"/>
</dbReference>
<evidence type="ECO:0000256" key="1">
    <source>
        <dbReference type="ARBA" id="ARBA00022645"/>
    </source>
</evidence>
<dbReference type="PANTHER" id="PTHR11802:SF3">
    <property type="entry name" value="RETINOID-INDUCIBLE SERINE CARBOXYPEPTIDASE"/>
    <property type="match status" value="1"/>
</dbReference>
<gene>
    <name evidence="7" type="ORF">BRPE64_BCDS03220</name>
</gene>
<dbReference type="AlphaFoldDB" id="R4WKB1"/>
<keyword evidence="3" id="KW-0732">Signal</keyword>
<dbReference type="InterPro" id="IPR001563">
    <property type="entry name" value="Peptidase_S10"/>
</dbReference>
<dbReference type="EMBL" id="AP013059">
    <property type="protein sequence ID" value="BAN24983.1"/>
    <property type="molecule type" value="Genomic_DNA"/>
</dbReference>
<feature type="compositionally biased region" description="Low complexity" evidence="6">
    <location>
        <begin position="28"/>
        <end position="51"/>
    </location>
</feature>
<dbReference type="HOGENOM" id="CLU_032786_0_0_4"/>
<evidence type="ECO:0000256" key="2">
    <source>
        <dbReference type="ARBA" id="ARBA00022670"/>
    </source>
</evidence>
<protein>
    <submittedName>
        <fullName evidence="7">Peptidase S10 serine carboxypeptidase</fullName>
    </submittedName>
</protein>
<sequence>MSTTVNNNHDDDSGATTMNSDPLAASDKTANAEEPALAAAKVPAKTAPKKTTSAKKDQPYFDPVAYGNGPDDAVAATEADENAAITHHSVTVGGAKIAYTATVGHLVTVDPSSSKPDAKMFYVAFTKDGAKEETRPLTFFYNGGPGSSSVFVLLGSFAPRRIKTAMPSFTPPAPYQMEDNPDSLIDRSDLIFINPVGTGYSAAIAPNKNRDFWGVDQDAGSIAQFIKRYLTKNNRWNSPKFLFGESYGTARSCVLAYKLHEDGIDLNGITLQSSILDYAQAGNPVGALPTAAADAWYHKKLGVHPTPTNLVNFAEEVAEFARTDYLNALRKFPQTDDEVVEKLSEYTGIGKATLLAWSLDIAAYDSRGNSLFLTTLLKSKGESLGAYDGRVTAISSGIAGKIDPNSGSNDPTMTAVSGVYTTMWNSYLNEQLKFTSTSSFTDLNDQAFLNWDFKHTDPTGAQKGIDSKGNIILYTAGDLAAVMALNVDLRVLSANGMYDFVTPFYQTIIDLQQMPLINSTVRQNLSATFYPSGHMVYLDGGSRTQLKADLAKMYDAATANHAAMSRIITLQKVTAEKTDAALSPAGGG</sequence>
<dbReference type="Proteomes" id="UP000013966">
    <property type="component" value="Chromosome 2"/>
</dbReference>
<reference evidence="7 8" key="2">
    <citation type="journal article" date="2018" name="Int. J. Syst. Evol. Microbiol.">
        <title>Burkholderia insecticola sp. nov., a gut symbiotic bacterium of the bean bug Riptortus pedestris.</title>
        <authorList>
            <person name="Takeshita K."/>
            <person name="Tamaki H."/>
            <person name="Ohbayashi T."/>
            <person name="Meng X.-Y."/>
            <person name="Sone T."/>
            <person name="Mitani Y."/>
            <person name="Peeters C."/>
            <person name="Kikuchi Y."/>
            <person name="Vandamme P."/>
        </authorList>
    </citation>
    <scope>NUCLEOTIDE SEQUENCE [LARGE SCALE GENOMIC DNA]</scope>
    <source>
        <strain evidence="7">RPE64</strain>
    </source>
</reference>
<dbReference type="PANTHER" id="PTHR11802">
    <property type="entry name" value="SERINE PROTEASE FAMILY S10 SERINE CARBOXYPEPTIDASE"/>
    <property type="match status" value="1"/>
</dbReference>
<dbReference type="Pfam" id="PF00450">
    <property type="entry name" value="Peptidase_S10"/>
    <property type="match status" value="1"/>
</dbReference>
<evidence type="ECO:0000256" key="6">
    <source>
        <dbReference type="SAM" id="MobiDB-lite"/>
    </source>
</evidence>
<evidence type="ECO:0000313" key="7">
    <source>
        <dbReference type="EMBL" id="BAN24983.1"/>
    </source>
</evidence>
<accession>R4WKB1</accession>
<dbReference type="SUPFAM" id="SSF53474">
    <property type="entry name" value="alpha/beta-Hydrolases"/>
    <property type="match status" value="1"/>
</dbReference>
<dbReference type="InterPro" id="IPR029058">
    <property type="entry name" value="AB_hydrolase_fold"/>
</dbReference>
<feature type="region of interest" description="Disordered" evidence="6">
    <location>
        <begin position="1"/>
        <end position="62"/>
    </location>
</feature>
<dbReference type="PATRIC" id="fig|758793.3.peg.3230"/>
<reference evidence="7 8" key="1">
    <citation type="journal article" date="2013" name="Genome Announc.">
        <title>Complete Genome Sequence of Burkholderia sp. Strain RPE64, Bacterial Symbiont of the Bean Bug Riptortus pedestris.</title>
        <authorList>
            <person name="Shibata T.F."/>
            <person name="Maeda T."/>
            <person name="Nikoh N."/>
            <person name="Yamaguchi K."/>
            <person name="Oshima K."/>
            <person name="Hattori M."/>
            <person name="Nishiyama T."/>
            <person name="Hasebe M."/>
            <person name="Fukatsu T."/>
            <person name="Kikuchi Y."/>
            <person name="Shigenobu S."/>
        </authorList>
    </citation>
    <scope>NUCLEOTIDE SEQUENCE [LARGE SCALE GENOMIC DNA]</scope>
</reference>
<dbReference type="STRING" id="758793.BRPE64_BCDS03220"/>
<evidence type="ECO:0000313" key="8">
    <source>
        <dbReference type="Proteomes" id="UP000013966"/>
    </source>
</evidence>
<name>R4WKB1_9BURK</name>
<evidence type="ECO:0000256" key="5">
    <source>
        <dbReference type="ARBA" id="ARBA00023180"/>
    </source>
</evidence>
<evidence type="ECO:0000256" key="3">
    <source>
        <dbReference type="ARBA" id="ARBA00022729"/>
    </source>
</evidence>
<keyword evidence="5" id="KW-0325">Glycoprotein</keyword>
<keyword evidence="1 7" id="KW-0121">Carboxypeptidase</keyword>
<dbReference type="GO" id="GO:0006508">
    <property type="term" value="P:proteolysis"/>
    <property type="evidence" value="ECO:0007669"/>
    <property type="project" value="UniProtKB-KW"/>
</dbReference>
<organism evidence="7 8">
    <name type="scientific">Caballeronia insecticola</name>
    <dbReference type="NCBI Taxonomy" id="758793"/>
    <lineage>
        <taxon>Bacteria</taxon>
        <taxon>Pseudomonadati</taxon>
        <taxon>Pseudomonadota</taxon>
        <taxon>Betaproteobacteria</taxon>
        <taxon>Burkholderiales</taxon>
        <taxon>Burkholderiaceae</taxon>
        <taxon>Caballeronia</taxon>
    </lineage>
</organism>
<evidence type="ECO:0000256" key="4">
    <source>
        <dbReference type="ARBA" id="ARBA00022801"/>
    </source>
</evidence>
<proteinExistence type="predicted"/>